<dbReference type="Pfam" id="PF00462">
    <property type="entry name" value="Glutaredoxin"/>
    <property type="match status" value="1"/>
</dbReference>
<dbReference type="AlphaFoldDB" id="A0A223KQU9"/>
<proteinExistence type="predicted"/>
<dbReference type="InterPro" id="IPR002109">
    <property type="entry name" value="Glutaredoxin"/>
</dbReference>
<dbReference type="PROSITE" id="PS51354">
    <property type="entry name" value="GLUTAREDOXIN_2"/>
    <property type="match status" value="1"/>
</dbReference>
<dbReference type="Gene3D" id="3.40.30.10">
    <property type="entry name" value="Glutaredoxin"/>
    <property type="match status" value="1"/>
</dbReference>
<dbReference type="InterPro" id="IPR036249">
    <property type="entry name" value="Thioredoxin-like_sf"/>
</dbReference>
<dbReference type="STRING" id="1314751.GCA_001591425_02831"/>
<keyword evidence="3" id="KW-1185">Reference proteome</keyword>
<accession>A0A223KQU9</accession>
<dbReference type="PANTHER" id="PTHR34386:SF1">
    <property type="entry name" value="GLUTAREDOXIN-LIKE PROTEIN NRDH"/>
    <property type="match status" value="1"/>
</dbReference>
<protein>
    <submittedName>
        <fullName evidence="2">NrdH-redoxin</fullName>
    </submittedName>
</protein>
<sequence length="78" mass="8830">MKQSVTVYTSSLCPVCGMLKNFLNSFDITYEEVIVDLNPIARIKLVQKSKRLTVPQTNINGNWVSGFDPERLLTILNN</sequence>
<evidence type="ECO:0000313" key="3">
    <source>
        <dbReference type="Proteomes" id="UP000215224"/>
    </source>
</evidence>
<dbReference type="GO" id="GO:0045454">
    <property type="term" value="P:cell redox homeostasis"/>
    <property type="evidence" value="ECO:0007669"/>
    <property type="project" value="TreeGrafter"/>
</dbReference>
<dbReference type="PANTHER" id="PTHR34386">
    <property type="entry name" value="GLUTAREDOXIN"/>
    <property type="match status" value="1"/>
</dbReference>
<name>A0A223KQU9_9BACI</name>
<evidence type="ECO:0000313" key="2">
    <source>
        <dbReference type="EMBL" id="AST91718.1"/>
    </source>
</evidence>
<organism evidence="2 3">
    <name type="scientific">Sutcliffiella cohnii</name>
    <dbReference type="NCBI Taxonomy" id="33932"/>
    <lineage>
        <taxon>Bacteria</taxon>
        <taxon>Bacillati</taxon>
        <taxon>Bacillota</taxon>
        <taxon>Bacilli</taxon>
        <taxon>Bacillales</taxon>
        <taxon>Bacillaceae</taxon>
        <taxon>Sutcliffiella</taxon>
    </lineage>
</organism>
<dbReference type="RefSeq" id="WP_066417356.1">
    <property type="nucleotide sequence ID" value="NZ_CP018866.1"/>
</dbReference>
<gene>
    <name evidence="2" type="ORF">BC6307_10740</name>
</gene>
<dbReference type="EMBL" id="CP018866">
    <property type="protein sequence ID" value="AST91718.1"/>
    <property type="molecule type" value="Genomic_DNA"/>
</dbReference>
<feature type="domain" description="Glutaredoxin" evidence="1">
    <location>
        <begin position="5"/>
        <end position="63"/>
    </location>
</feature>
<dbReference type="SUPFAM" id="SSF52833">
    <property type="entry name" value="Thioredoxin-like"/>
    <property type="match status" value="1"/>
</dbReference>
<dbReference type="Proteomes" id="UP000215224">
    <property type="component" value="Chromosome"/>
</dbReference>
<dbReference type="InterPro" id="IPR051548">
    <property type="entry name" value="Grx-like_ET"/>
</dbReference>
<dbReference type="GO" id="GO:0009055">
    <property type="term" value="F:electron transfer activity"/>
    <property type="evidence" value="ECO:0007669"/>
    <property type="project" value="TreeGrafter"/>
</dbReference>
<dbReference type="KEGG" id="bcoh:BC6307_10740"/>
<dbReference type="CDD" id="cd02976">
    <property type="entry name" value="NrdH"/>
    <property type="match status" value="1"/>
</dbReference>
<reference evidence="2 3" key="1">
    <citation type="submission" date="2016-12" db="EMBL/GenBank/DDBJ databases">
        <title>The whole genome sequencing and assembly of Bacillus cohnii DSM 6307T strain.</title>
        <authorList>
            <person name="Lee Y.-J."/>
            <person name="Yi H."/>
            <person name="Bahn Y.-S."/>
            <person name="Kim J.F."/>
            <person name="Lee D.-W."/>
        </authorList>
    </citation>
    <scope>NUCLEOTIDE SEQUENCE [LARGE SCALE GENOMIC DNA]</scope>
    <source>
        <strain evidence="2 3">DSM 6307</strain>
    </source>
</reference>
<evidence type="ECO:0000259" key="1">
    <source>
        <dbReference type="Pfam" id="PF00462"/>
    </source>
</evidence>